<gene>
    <name evidence="2" type="ORF">GTU67_07940</name>
</gene>
<sequence>MRNRTLALELLNVLNGQSSHKSRSIKELVSQNTLPLRVLETDSFSSISKLLKNDSNLVRSSYIPGLPFGTEIEENRFNINLEKIDFPDNSFDVILTSDVAEHIRNIDSAHSEIYRVLRKGGKYIFTVPFDPDCMGHHILVDTTQTVDVYLVPKQLHGDPLTGGILAYRVFGQKIFRDLESLGFSVEYLSTERPELGIFGGDVFIAQK</sequence>
<dbReference type="Proteomes" id="UP000545386">
    <property type="component" value="Unassembled WGS sequence"/>
</dbReference>
<reference evidence="2 3" key="1">
    <citation type="submission" date="2020-08" db="EMBL/GenBank/DDBJ databases">
        <title>Paraeoetvoesia sp. YC-7-48 draft genome sequence.</title>
        <authorList>
            <person name="Yao L."/>
        </authorList>
    </citation>
    <scope>NUCLEOTIDE SEQUENCE [LARGE SCALE GENOMIC DNA]</scope>
    <source>
        <strain evidence="3">YC-7-48</strain>
    </source>
</reference>
<evidence type="ECO:0000313" key="2">
    <source>
        <dbReference type="EMBL" id="MBC2769842.1"/>
    </source>
</evidence>
<accession>A0A842HQ88</accession>
<comment type="caution">
    <text evidence="2">The sequence shown here is derived from an EMBL/GenBank/DDBJ whole genome shotgun (WGS) entry which is preliminary data.</text>
</comment>
<keyword evidence="2" id="KW-0489">Methyltransferase</keyword>
<keyword evidence="2" id="KW-0808">Transferase</keyword>
<dbReference type="Pfam" id="PF08241">
    <property type="entry name" value="Methyltransf_11"/>
    <property type="match status" value="1"/>
</dbReference>
<dbReference type="InterPro" id="IPR029063">
    <property type="entry name" value="SAM-dependent_MTases_sf"/>
</dbReference>
<proteinExistence type="predicted"/>
<dbReference type="AlphaFoldDB" id="A0A842HQ88"/>
<organism evidence="2 3">
    <name type="scientific">Pusillimonas minor</name>
    <dbReference type="NCBI Taxonomy" id="2697024"/>
    <lineage>
        <taxon>Bacteria</taxon>
        <taxon>Pseudomonadati</taxon>
        <taxon>Pseudomonadota</taxon>
        <taxon>Betaproteobacteria</taxon>
        <taxon>Burkholderiales</taxon>
        <taxon>Alcaligenaceae</taxon>
        <taxon>Pusillimonas</taxon>
    </lineage>
</organism>
<feature type="domain" description="Methyltransferase type 11" evidence="1">
    <location>
        <begin position="79"/>
        <end position="125"/>
    </location>
</feature>
<evidence type="ECO:0000259" key="1">
    <source>
        <dbReference type="Pfam" id="PF08241"/>
    </source>
</evidence>
<name>A0A842HQ88_9BURK</name>
<dbReference type="Gene3D" id="3.40.50.150">
    <property type="entry name" value="Vaccinia Virus protein VP39"/>
    <property type="match status" value="1"/>
</dbReference>
<dbReference type="RefSeq" id="WP_185779550.1">
    <property type="nucleotide sequence ID" value="NZ_JACJUU010000004.1"/>
</dbReference>
<dbReference type="InterPro" id="IPR013216">
    <property type="entry name" value="Methyltransf_11"/>
</dbReference>
<dbReference type="GO" id="GO:0008757">
    <property type="term" value="F:S-adenosylmethionine-dependent methyltransferase activity"/>
    <property type="evidence" value="ECO:0007669"/>
    <property type="project" value="InterPro"/>
</dbReference>
<dbReference type="SUPFAM" id="SSF53335">
    <property type="entry name" value="S-adenosyl-L-methionine-dependent methyltransferases"/>
    <property type="match status" value="1"/>
</dbReference>
<keyword evidence="3" id="KW-1185">Reference proteome</keyword>
<dbReference type="CDD" id="cd02440">
    <property type="entry name" value="AdoMet_MTases"/>
    <property type="match status" value="1"/>
</dbReference>
<evidence type="ECO:0000313" key="3">
    <source>
        <dbReference type="Proteomes" id="UP000545386"/>
    </source>
</evidence>
<dbReference type="EMBL" id="JACJUU010000004">
    <property type="protein sequence ID" value="MBC2769842.1"/>
    <property type="molecule type" value="Genomic_DNA"/>
</dbReference>
<dbReference type="GO" id="GO:0032259">
    <property type="term" value="P:methylation"/>
    <property type="evidence" value="ECO:0007669"/>
    <property type="project" value="UniProtKB-KW"/>
</dbReference>
<protein>
    <submittedName>
        <fullName evidence="2">Class I SAM-dependent methyltransferase</fullName>
    </submittedName>
</protein>